<protein>
    <submittedName>
        <fullName evidence="1">Uncharacterized protein</fullName>
    </submittedName>
</protein>
<dbReference type="Proteomes" id="UP000765509">
    <property type="component" value="Unassembled WGS sequence"/>
</dbReference>
<dbReference type="EMBL" id="AVOT02013770">
    <property type="protein sequence ID" value="MBW0496691.1"/>
    <property type="molecule type" value="Genomic_DNA"/>
</dbReference>
<gene>
    <name evidence="1" type="ORF">O181_036406</name>
</gene>
<sequence>MSCLHQENLGCQICHMNFSLKPKTHINTIHNLQVITAHGARKKPTLLQKLASAPPSSSWKTANSYAQENICVCPCHHICPITHPCATPAPHITMLILLKCSLDVLLATGTAFLPSPILTLPCPCQVLSAAKHAYTCAVPYRYASDPATPSPPSPILVLPHHH</sequence>
<comment type="caution">
    <text evidence="1">The sequence shown here is derived from an EMBL/GenBank/DDBJ whole genome shotgun (WGS) entry which is preliminary data.</text>
</comment>
<reference evidence="1" key="1">
    <citation type="submission" date="2021-03" db="EMBL/GenBank/DDBJ databases">
        <title>Draft genome sequence of rust myrtle Austropuccinia psidii MF-1, a brazilian biotype.</title>
        <authorList>
            <person name="Quecine M.C."/>
            <person name="Pachon D.M.R."/>
            <person name="Bonatelli M.L."/>
            <person name="Correr F.H."/>
            <person name="Franceschini L.M."/>
            <person name="Leite T.F."/>
            <person name="Margarido G.R.A."/>
            <person name="Almeida C.A."/>
            <person name="Ferrarezi J.A."/>
            <person name="Labate C.A."/>
        </authorList>
    </citation>
    <scope>NUCLEOTIDE SEQUENCE</scope>
    <source>
        <strain evidence="1">MF-1</strain>
    </source>
</reference>
<name>A0A9Q3H9W5_9BASI</name>
<accession>A0A9Q3H9W5</accession>
<evidence type="ECO:0000313" key="2">
    <source>
        <dbReference type="Proteomes" id="UP000765509"/>
    </source>
</evidence>
<evidence type="ECO:0000313" key="1">
    <source>
        <dbReference type="EMBL" id="MBW0496691.1"/>
    </source>
</evidence>
<keyword evidence="2" id="KW-1185">Reference proteome</keyword>
<proteinExistence type="predicted"/>
<organism evidence="1 2">
    <name type="scientific">Austropuccinia psidii MF-1</name>
    <dbReference type="NCBI Taxonomy" id="1389203"/>
    <lineage>
        <taxon>Eukaryota</taxon>
        <taxon>Fungi</taxon>
        <taxon>Dikarya</taxon>
        <taxon>Basidiomycota</taxon>
        <taxon>Pucciniomycotina</taxon>
        <taxon>Pucciniomycetes</taxon>
        <taxon>Pucciniales</taxon>
        <taxon>Sphaerophragmiaceae</taxon>
        <taxon>Austropuccinia</taxon>
    </lineage>
</organism>
<dbReference type="AlphaFoldDB" id="A0A9Q3H9W5"/>